<sequence length="77" mass="8893">MTLAFVLINVEVGTEKEVLEKIKQIEEVKEAYMVYGTYDIIARLEAENLDKLREVVTKKIRQLDKVNSTMTMIVMEG</sequence>
<dbReference type="Pfam" id="PF01037">
    <property type="entry name" value="AsnC_trans_reg"/>
    <property type="match status" value="1"/>
</dbReference>
<dbReference type="PANTHER" id="PTHR43413:SF6">
    <property type="entry name" value="REGULATORY PROTEIN ASNC"/>
    <property type="match status" value="1"/>
</dbReference>
<dbReference type="AlphaFoldDB" id="A0A497ET30"/>
<accession>A0A497ET30</accession>
<dbReference type="InterPro" id="IPR019887">
    <property type="entry name" value="Tscrpt_reg_AsnC/Lrp_C"/>
</dbReference>
<name>A0A497ET30_9CREN</name>
<evidence type="ECO:0000313" key="2">
    <source>
        <dbReference type="EMBL" id="RLE50513.1"/>
    </source>
</evidence>
<dbReference type="PANTHER" id="PTHR43413">
    <property type="entry name" value="TRANSCRIPTIONAL REGULATOR, ASNC FAMILY"/>
    <property type="match status" value="1"/>
</dbReference>
<protein>
    <submittedName>
        <fullName evidence="2">Lrp/AsnC family transcriptional regulator</fullName>
    </submittedName>
</protein>
<dbReference type="Gene3D" id="3.30.70.920">
    <property type="match status" value="1"/>
</dbReference>
<proteinExistence type="predicted"/>
<dbReference type="Proteomes" id="UP000278475">
    <property type="component" value="Unassembled WGS sequence"/>
</dbReference>
<dbReference type="InterPro" id="IPR050684">
    <property type="entry name" value="HTH-Siroheme_Decarb"/>
</dbReference>
<dbReference type="SUPFAM" id="SSF54909">
    <property type="entry name" value="Dimeric alpha+beta barrel"/>
    <property type="match status" value="1"/>
</dbReference>
<reference evidence="2 3" key="1">
    <citation type="submission" date="2018-06" db="EMBL/GenBank/DDBJ databases">
        <title>Extensive metabolic versatility and redundancy in microbially diverse, dynamic hydrothermal sediments.</title>
        <authorList>
            <person name="Dombrowski N."/>
            <person name="Teske A."/>
            <person name="Baker B.J."/>
        </authorList>
    </citation>
    <scope>NUCLEOTIDE SEQUENCE [LARGE SCALE GENOMIC DNA]</scope>
    <source>
        <strain evidence="2">B66_G16</strain>
    </source>
</reference>
<feature type="domain" description="Transcription regulator AsnC/Lrp ligand binding" evidence="1">
    <location>
        <begin position="6"/>
        <end position="76"/>
    </location>
</feature>
<evidence type="ECO:0000259" key="1">
    <source>
        <dbReference type="Pfam" id="PF01037"/>
    </source>
</evidence>
<organism evidence="2 3">
    <name type="scientific">Thermoproteota archaeon</name>
    <dbReference type="NCBI Taxonomy" id="2056631"/>
    <lineage>
        <taxon>Archaea</taxon>
        <taxon>Thermoproteota</taxon>
    </lineage>
</organism>
<dbReference type="EMBL" id="QMQV01000004">
    <property type="protein sequence ID" value="RLE50513.1"/>
    <property type="molecule type" value="Genomic_DNA"/>
</dbReference>
<dbReference type="InterPro" id="IPR011008">
    <property type="entry name" value="Dimeric_a/b-barrel"/>
</dbReference>
<evidence type="ECO:0000313" key="3">
    <source>
        <dbReference type="Proteomes" id="UP000278475"/>
    </source>
</evidence>
<comment type="caution">
    <text evidence="2">The sequence shown here is derived from an EMBL/GenBank/DDBJ whole genome shotgun (WGS) entry which is preliminary data.</text>
</comment>
<gene>
    <name evidence="2" type="ORF">DRJ31_00955</name>
</gene>